<organism evidence="1 2">
    <name type="scientific">Panagrolaimus sp. JU765</name>
    <dbReference type="NCBI Taxonomy" id="591449"/>
    <lineage>
        <taxon>Eukaryota</taxon>
        <taxon>Metazoa</taxon>
        <taxon>Ecdysozoa</taxon>
        <taxon>Nematoda</taxon>
        <taxon>Chromadorea</taxon>
        <taxon>Rhabditida</taxon>
        <taxon>Tylenchina</taxon>
        <taxon>Panagrolaimomorpha</taxon>
        <taxon>Panagrolaimoidea</taxon>
        <taxon>Panagrolaimidae</taxon>
        <taxon>Panagrolaimus</taxon>
    </lineage>
</organism>
<protein>
    <submittedName>
        <fullName evidence="2">Protein AAR2 homolog</fullName>
    </submittedName>
</protein>
<name>A0AC34Q0U8_9BILA</name>
<evidence type="ECO:0000313" key="2">
    <source>
        <dbReference type="WBParaSite" id="JU765_v2.g1176.t1"/>
    </source>
</evidence>
<accession>A0AC34Q0U8</accession>
<dbReference type="WBParaSite" id="JU765_v2.g1176.t1">
    <property type="protein sequence ID" value="JU765_v2.g1176.t1"/>
    <property type="gene ID" value="JU765_v2.g1176"/>
</dbReference>
<proteinExistence type="predicted"/>
<sequence>MIPFRSSVLRAKNLETIFRKFGTDKPTNPRITYDLAEVFEKFEHSIKTEIRADLHSFRNEIGGQMSGIRDEMAGLKVEMTGLKVEMTGLEGKMSRMRSRKNDWEFLIVPIALIAGAAVGSVVYDCLKISQPTSHFQQQLILRSAYPYYVSSFSIMLGVILFSYIFLNQKEAPKTTPTAAAKTRKNKISGTNAWFDLQMDVEAIKRAMSHGEMPQELARKLFNECGFLVIQDCPPKLEFGVDYKSWTITEKFMGLKLIPPGIHYFFLASGTAPRIGFFKVFKGNEILLLKWDKKEETFVEKLASEDEIERLRTNLQNLDRNLAAFPFDSTQNWISLTNHIKEATIERLKPKNLLGLITGQPETESKEEELAKELGKEKVFNVNRENPERTRFRDPNGLPILKVKPGFEIPFTEIPDVPFTEESKFRAGIDNTDRLNLFAKKLGNDFSEVLAEFQYSFVVFLIGQVYDGFEQWKRLIHLFCSCRGALITQPKFFLDLLMVLFFQIKLCPDDFFDDVLSKDNFLSSTLSWFFANVQDSPSFLNPELRTKTAKVKAFFEKKFKKSFDLPDD</sequence>
<dbReference type="Proteomes" id="UP000887576">
    <property type="component" value="Unplaced"/>
</dbReference>
<evidence type="ECO:0000313" key="1">
    <source>
        <dbReference type="Proteomes" id="UP000887576"/>
    </source>
</evidence>
<reference evidence="2" key="1">
    <citation type="submission" date="2022-11" db="UniProtKB">
        <authorList>
            <consortium name="WormBaseParasite"/>
        </authorList>
    </citation>
    <scope>IDENTIFICATION</scope>
</reference>